<comment type="caution">
    <text evidence="2">The sequence shown here is derived from an EMBL/GenBank/DDBJ whole genome shotgun (WGS) entry which is preliminary data.</text>
</comment>
<evidence type="ECO:0000313" key="3">
    <source>
        <dbReference type="Proteomes" id="UP001432027"/>
    </source>
</evidence>
<name>A0AAV5TQE3_9BILA</name>
<keyword evidence="3" id="KW-1185">Reference proteome</keyword>
<dbReference type="Proteomes" id="UP001432027">
    <property type="component" value="Unassembled WGS sequence"/>
</dbReference>
<evidence type="ECO:0000256" key="1">
    <source>
        <dbReference type="SAM" id="MobiDB-lite"/>
    </source>
</evidence>
<sequence>MATSSHHYRDAFQTHRHGQHRARHPVAANDRVRLITQGEETLIQGTDRPVSPAKSLREDGNDMNYLDDIALLRRGYINKSYIKTPFTRPEGSVASFLCNHFSFRPITLEELESRGLNINGKVVYAVPRGTKYSSKSAEQSADSSSTSRSWLSSGSDASSTASVAALIKAAKKSAVKPPSNLQRLPDGTIVEKQALGKGGVRYMIETTERITTVQKGNRGSVIFSSLKEQ</sequence>
<organism evidence="2 3">
    <name type="scientific">Pristionchus entomophagus</name>
    <dbReference type="NCBI Taxonomy" id="358040"/>
    <lineage>
        <taxon>Eukaryota</taxon>
        <taxon>Metazoa</taxon>
        <taxon>Ecdysozoa</taxon>
        <taxon>Nematoda</taxon>
        <taxon>Chromadorea</taxon>
        <taxon>Rhabditida</taxon>
        <taxon>Rhabditina</taxon>
        <taxon>Diplogasteromorpha</taxon>
        <taxon>Diplogasteroidea</taxon>
        <taxon>Neodiplogasteridae</taxon>
        <taxon>Pristionchus</taxon>
    </lineage>
</organism>
<dbReference type="AlphaFoldDB" id="A0AAV5TQE3"/>
<feature type="region of interest" description="Disordered" evidence="1">
    <location>
        <begin position="133"/>
        <end position="156"/>
    </location>
</feature>
<accession>A0AAV5TQE3</accession>
<feature type="compositionally biased region" description="Basic residues" evidence="1">
    <location>
        <begin position="14"/>
        <end position="24"/>
    </location>
</feature>
<dbReference type="EMBL" id="BTSX01000004">
    <property type="protein sequence ID" value="GMS96219.1"/>
    <property type="molecule type" value="Genomic_DNA"/>
</dbReference>
<gene>
    <name evidence="2" type="ORF">PENTCL1PPCAC_18394</name>
</gene>
<protein>
    <submittedName>
        <fullName evidence="2">Uncharacterized protein</fullName>
    </submittedName>
</protein>
<proteinExistence type="predicted"/>
<feature type="region of interest" description="Disordered" evidence="1">
    <location>
        <begin position="1"/>
        <end position="24"/>
    </location>
</feature>
<evidence type="ECO:0000313" key="2">
    <source>
        <dbReference type="EMBL" id="GMS96219.1"/>
    </source>
</evidence>
<reference evidence="2" key="1">
    <citation type="submission" date="2023-10" db="EMBL/GenBank/DDBJ databases">
        <title>Genome assembly of Pristionchus species.</title>
        <authorList>
            <person name="Yoshida K."/>
            <person name="Sommer R.J."/>
        </authorList>
    </citation>
    <scope>NUCLEOTIDE SEQUENCE</scope>
    <source>
        <strain evidence="2">RS0144</strain>
    </source>
</reference>